<feature type="region of interest" description="Disordered" evidence="1">
    <location>
        <begin position="1"/>
        <end position="30"/>
    </location>
</feature>
<dbReference type="EMBL" id="BMAU01021173">
    <property type="protein sequence ID" value="GFX93369.1"/>
    <property type="molecule type" value="Genomic_DNA"/>
</dbReference>
<gene>
    <name evidence="2" type="ORF">TNCV_151751</name>
</gene>
<evidence type="ECO:0000313" key="3">
    <source>
        <dbReference type="Proteomes" id="UP000887159"/>
    </source>
</evidence>
<sequence>MSRSDGQCKARPQVFKSPSKLGTNLSTHCSRDKIPEGSKLANMVANDANLVAKNDANLALQPRFRQVLIESPL</sequence>
<keyword evidence="3" id="KW-1185">Reference proteome</keyword>
<evidence type="ECO:0000256" key="1">
    <source>
        <dbReference type="SAM" id="MobiDB-lite"/>
    </source>
</evidence>
<dbReference type="AlphaFoldDB" id="A0A8X6RJD6"/>
<reference evidence="2" key="1">
    <citation type="submission" date="2020-08" db="EMBL/GenBank/DDBJ databases">
        <title>Multicomponent nature underlies the extraordinary mechanical properties of spider dragline silk.</title>
        <authorList>
            <person name="Kono N."/>
            <person name="Nakamura H."/>
            <person name="Mori M."/>
            <person name="Yoshida Y."/>
            <person name="Ohtoshi R."/>
            <person name="Malay A.D."/>
            <person name="Moran D.A.P."/>
            <person name="Tomita M."/>
            <person name="Numata K."/>
            <person name="Arakawa K."/>
        </authorList>
    </citation>
    <scope>NUCLEOTIDE SEQUENCE</scope>
</reference>
<protein>
    <submittedName>
        <fullName evidence="2">Uncharacterized protein</fullName>
    </submittedName>
</protein>
<comment type="caution">
    <text evidence="2">The sequence shown here is derived from an EMBL/GenBank/DDBJ whole genome shotgun (WGS) entry which is preliminary data.</text>
</comment>
<name>A0A8X6RJD6_TRICX</name>
<evidence type="ECO:0000313" key="2">
    <source>
        <dbReference type="EMBL" id="GFX93369.1"/>
    </source>
</evidence>
<proteinExistence type="predicted"/>
<organism evidence="2 3">
    <name type="scientific">Trichonephila clavipes</name>
    <name type="common">Golden silk orbweaver</name>
    <name type="synonym">Nephila clavipes</name>
    <dbReference type="NCBI Taxonomy" id="2585209"/>
    <lineage>
        <taxon>Eukaryota</taxon>
        <taxon>Metazoa</taxon>
        <taxon>Ecdysozoa</taxon>
        <taxon>Arthropoda</taxon>
        <taxon>Chelicerata</taxon>
        <taxon>Arachnida</taxon>
        <taxon>Araneae</taxon>
        <taxon>Araneomorphae</taxon>
        <taxon>Entelegynae</taxon>
        <taxon>Araneoidea</taxon>
        <taxon>Nephilidae</taxon>
        <taxon>Trichonephila</taxon>
    </lineage>
</organism>
<accession>A0A8X6RJD6</accession>
<dbReference type="Proteomes" id="UP000887159">
    <property type="component" value="Unassembled WGS sequence"/>
</dbReference>